<evidence type="ECO:0000313" key="2">
    <source>
        <dbReference type="EMBL" id="WDZ83130.1"/>
    </source>
</evidence>
<gene>
    <name evidence="2" type="ORF">PVK37_22035</name>
</gene>
<dbReference type="EMBL" id="CP118615">
    <property type="protein sequence ID" value="WDZ83130.1"/>
    <property type="molecule type" value="Genomic_DNA"/>
</dbReference>
<proteinExistence type="predicted"/>
<keyword evidence="3" id="KW-1185">Reference proteome</keyword>
<name>A0ABY7ZJP0_9ACTN</name>
<organism evidence="2 3">
    <name type="scientific">Micromonospora cathayae</name>
    <dbReference type="NCBI Taxonomy" id="3028804"/>
    <lineage>
        <taxon>Bacteria</taxon>
        <taxon>Bacillati</taxon>
        <taxon>Actinomycetota</taxon>
        <taxon>Actinomycetes</taxon>
        <taxon>Micromonosporales</taxon>
        <taxon>Micromonosporaceae</taxon>
        <taxon>Micromonospora</taxon>
    </lineage>
</organism>
<protein>
    <submittedName>
        <fullName evidence="2">Uncharacterized protein</fullName>
    </submittedName>
</protein>
<dbReference type="Proteomes" id="UP001219605">
    <property type="component" value="Chromosome"/>
</dbReference>
<evidence type="ECO:0000313" key="3">
    <source>
        <dbReference type="Proteomes" id="UP001219605"/>
    </source>
</evidence>
<sequence length="338" mass="35008">MVFGVIVVALAGYLLVVGLDKADKLASGISAVVALIAMGAPYLLPPPSPPGVPAPGPNRVEDTVAAPTTGGVPADTGRQPAGDERPPQITPSGGATAHHHGVVTTVVMHDVTIEKHSHPPARGTVPPLVLLLVLCLCAVLLWRGSEAAPGLVGGPAAKPTVPRLYQADAPGAGCDNGGARWTLLKGKVTCTGQRAAYRDARVSLHWPGRAFPPAYEITLHADALGPTSCISMLMRDRYGVSACASGGVRIYRIEPEVTAIAGEPTGTFTQAQITIRVTERKLTLTVFTHDRDDVITLTVVDDAYGSGDVFAIAVTPPDGEPAGHATATLHGFQYRAIS</sequence>
<accession>A0ABY7ZJP0</accession>
<feature type="region of interest" description="Disordered" evidence="1">
    <location>
        <begin position="48"/>
        <end position="96"/>
    </location>
</feature>
<reference evidence="2 3" key="1">
    <citation type="submission" date="2023-02" db="EMBL/GenBank/DDBJ databases">
        <authorList>
            <person name="Mo P."/>
        </authorList>
    </citation>
    <scope>NUCLEOTIDE SEQUENCE [LARGE SCALE GENOMIC DNA]</scope>
    <source>
        <strain evidence="2 3">HUAS 3</strain>
    </source>
</reference>
<dbReference type="RefSeq" id="WP_275029542.1">
    <property type="nucleotide sequence ID" value="NZ_CP118615.1"/>
</dbReference>
<evidence type="ECO:0000256" key="1">
    <source>
        <dbReference type="SAM" id="MobiDB-lite"/>
    </source>
</evidence>